<evidence type="ECO:0000313" key="2">
    <source>
        <dbReference type="Proteomes" id="UP000035681"/>
    </source>
</evidence>
<dbReference type="WBParaSite" id="TCONS_00002222.p1">
    <property type="protein sequence ID" value="TCONS_00002222.p1"/>
    <property type="gene ID" value="XLOC_002100"/>
</dbReference>
<accession>A0A0K0E0W6</accession>
<keyword evidence="1" id="KW-0812">Transmembrane</keyword>
<keyword evidence="1" id="KW-0472">Membrane</keyword>
<dbReference type="Proteomes" id="UP000035681">
    <property type="component" value="Unplaced"/>
</dbReference>
<dbReference type="AlphaFoldDB" id="A0A0K0E0W6"/>
<dbReference type="WBParaSite" id="SSTP_0000312800.1">
    <property type="protein sequence ID" value="SSTP_0000312800.1"/>
    <property type="gene ID" value="SSTP_0000312800"/>
</dbReference>
<feature type="transmembrane region" description="Helical" evidence="1">
    <location>
        <begin position="122"/>
        <end position="142"/>
    </location>
</feature>
<protein>
    <submittedName>
        <fullName evidence="4">7TM GPCR serpentine receptor class x (Srx) domain-containing protein</fullName>
    </submittedName>
</protein>
<name>A0A0K0E0W6_STRER</name>
<evidence type="ECO:0000313" key="3">
    <source>
        <dbReference type="WBParaSite" id="SSTP_0000312800.1"/>
    </source>
</evidence>
<evidence type="ECO:0000313" key="4">
    <source>
        <dbReference type="WBParaSite" id="TCONS_00002222.p1"/>
    </source>
</evidence>
<feature type="transmembrane region" description="Helical" evidence="1">
    <location>
        <begin position="21"/>
        <end position="40"/>
    </location>
</feature>
<proteinExistence type="predicted"/>
<feature type="transmembrane region" description="Helical" evidence="1">
    <location>
        <begin position="46"/>
        <end position="64"/>
    </location>
</feature>
<sequence>MAAQLNDRCFYGKIHILTAMKLFITLGISITTGIIIFELFHFRRALFVNIIPIFVIVSTVGAILKNSSKLVWPIVGISFFHLFLAANSLLIFLFYFIFKPLYIIMVFNWAFKTMHGDKTLSFYIYSFIIILFLIIVLIFSIWQAKISLRFINYIELTINNFDNQNCIKKVVQTGGTEILSIPVNYSNTNYVSDEIKRTIM</sequence>
<organism evidence="3">
    <name type="scientific">Strongyloides stercoralis</name>
    <name type="common">Threadworm</name>
    <dbReference type="NCBI Taxonomy" id="6248"/>
    <lineage>
        <taxon>Eukaryota</taxon>
        <taxon>Metazoa</taxon>
        <taxon>Ecdysozoa</taxon>
        <taxon>Nematoda</taxon>
        <taxon>Chromadorea</taxon>
        <taxon>Rhabditida</taxon>
        <taxon>Tylenchina</taxon>
        <taxon>Panagrolaimomorpha</taxon>
        <taxon>Strongyloidoidea</taxon>
        <taxon>Strongyloididae</taxon>
        <taxon>Strongyloides</taxon>
    </lineage>
</organism>
<keyword evidence="2" id="KW-1185">Reference proteome</keyword>
<evidence type="ECO:0000256" key="1">
    <source>
        <dbReference type="SAM" id="Phobius"/>
    </source>
</evidence>
<keyword evidence="1" id="KW-1133">Transmembrane helix</keyword>
<reference evidence="3" key="1">
    <citation type="submission" date="2015-08" db="UniProtKB">
        <authorList>
            <consortium name="WormBaseParasite"/>
        </authorList>
    </citation>
    <scope>IDENTIFICATION</scope>
</reference>
<feature type="transmembrane region" description="Helical" evidence="1">
    <location>
        <begin position="71"/>
        <end position="98"/>
    </location>
</feature>